<gene>
    <name evidence="2" type="ORF">QE383_000228</name>
</gene>
<name>A0AAW8G6Z0_9GAMM</name>
<reference evidence="2" key="1">
    <citation type="submission" date="2023-07" db="EMBL/GenBank/DDBJ databases">
        <title>Functional and genomic diversity of the sorghum phyllosphere microbiome.</title>
        <authorList>
            <person name="Shade A."/>
        </authorList>
    </citation>
    <scope>NUCLEOTIDE SEQUENCE</scope>
    <source>
        <strain evidence="2">SORGH_AS_0908</strain>
    </source>
</reference>
<feature type="domain" description="NACHT" evidence="1">
    <location>
        <begin position="6"/>
        <end position="144"/>
    </location>
</feature>
<evidence type="ECO:0000313" key="2">
    <source>
        <dbReference type="EMBL" id="MDQ1117920.1"/>
    </source>
</evidence>
<dbReference type="PANTHER" id="PTHR46312">
    <property type="entry name" value="NACHT DOMAIN-CONTAINING PROTEIN"/>
    <property type="match status" value="1"/>
</dbReference>
<dbReference type="InterPro" id="IPR027417">
    <property type="entry name" value="P-loop_NTPase"/>
</dbReference>
<protein>
    <recommendedName>
        <fullName evidence="1">NACHT domain-containing protein</fullName>
    </recommendedName>
</protein>
<dbReference type="InterPro" id="IPR007111">
    <property type="entry name" value="NACHT_NTPase"/>
</dbReference>
<dbReference type="PANTHER" id="PTHR46312:SF2">
    <property type="entry name" value="NUCLEOTIDE-BINDING OLIGOMERIZATION DOMAIN-CONTAINING PROTEIN 2-LIKE"/>
    <property type="match status" value="1"/>
</dbReference>
<dbReference type="Gene3D" id="3.40.50.300">
    <property type="entry name" value="P-loop containing nucleotide triphosphate hydrolases"/>
    <property type="match status" value="1"/>
</dbReference>
<evidence type="ECO:0000259" key="1">
    <source>
        <dbReference type="Pfam" id="PF05729"/>
    </source>
</evidence>
<dbReference type="Proteomes" id="UP001234354">
    <property type="component" value="Unassembled WGS sequence"/>
</dbReference>
<dbReference type="Pfam" id="PF05729">
    <property type="entry name" value="NACHT"/>
    <property type="match status" value="1"/>
</dbReference>
<evidence type="ECO:0000313" key="3">
    <source>
        <dbReference type="Proteomes" id="UP001234354"/>
    </source>
</evidence>
<organism evidence="2 3">
    <name type="scientific">Pseudoxanthomonas winnipegensis</name>
    <dbReference type="NCBI Taxonomy" id="2480810"/>
    <lineage>
        <taxon>Bacteria</taxon>
        <taxon>Pseudomonadati</taxon>
        <taxon>Pseudomonadota</taxon>
        <taxon>Gammaproteobacteria</taxon>
        <taxon>Lysobacterales</taxon>
        <taxon>Lysobacteraceae</taxon>
        <taxon>Pseudoxanthomonas</taxon>
    </lineage>
</organism>
<dbReference type="AlphaFoldDB" id="A0AAW8G6Z0"/>
<dbReference type="RefSeq" id="WP_307183931.1">
    <property type="nucleotide sequence ID" value="NZ_JAUTBB010000001.1"/>
</dbReference>
<proteinExistence type="predicted"/>
<sequence length="533" mass="59865">MAIIDSAGMGKSTLTKYVIRRCLSELKKIPLLIELRRLKHGQTIISLICEEVLGKERSDGATSDLVLSLMEGNFLFLLDGYDEVDPELRADVSAEISRISSDYQYCNFWLTSRPDPALASFSEFSAFEISNLTYEQACSLLKRYDQGRGLASVLIEKLDSLPQVEDFLGNPLLVTLLYKAFDYKATIPIKRNIFFRQVFDALYQDHDLSKEGAFERRKKSALDLDDFHKFVRALGFVTFKGGRVQYSQIEFTGYIKEAIDKSRLPIDSAKMKSDLLSAVPIFVRDGDEVRWSHKAFQDYFAAQFIYYDSESVRDQIIDRLFASESIGRYENILSMLGELDLGLLRERCIMPFLNEVGAFDCGGEGNYSPTLRYIDSVTDIYAIKDLHPKKKAGGPSIFDHAVEELYSEFPELKGRMQIRATFSSKEYVAVVSFAKAPAIKHQIVGDMDSASFPIGRKGRIPLVVIKSFMDSRAASLSKIVRKSDDPEAARTILEAMASMAQVAAPTADSLEQLRIEVARRGSIKAAESLLDGL</sequence>
<dbReference type="SUPFAM" id="SSF52540">
    <property type="entry name" value="P-loop containing nucleoside triphosphate hydrolases"/>
    <property type="match status" value="1"/>
</dbReference>
<accession>A0AAW8G6Z0</accession>
<dbReference type="EMBL" id="JAUTBB010000001">
    <property type="protein sequence ID" value="MDQ1117920.1"/>
    <property type="molecule type" value="Genomic_DNA"/>
</dbReference>
<comment type="caution">
    <text evidence="2">The sequence shown here is derived from an EMBL/GenBank/DDBJ whole genome shotgun (WGS) entry which is preliminary data.</text>
</comment>